<dbReference type="EMBL" id="SRRO01000001">
    <property type="protein sequence ID" value="TGN65687.1"/>
    <property type="molecule type" value="Genomic_DNA"/>
</dbReference>
<evidence type="ECO:0000256" key="4">
    <source>
        <dbReference type="ARBA" id="ARBA00022840"/>
    </source>
</evidence>
<name>A0A4Z1CID9_9ACTN</name>
<organism evidence="6 7">
    <name type="scientific">Nocardioides eburneiflavus</name>
    <dbReference type="NCBI Taxonomy" id="2518372"/>
    <lineage>
        <taxon>Bacteria</taxon>
        <taxon>Bacillati</taxon>
        <taxon>Actinomycetota</taxon>
        <taxon>Actinomycetes</taxon>
        <taxon>Propionibacteriales</taxon>
        <taxon>Nocardioidaceae</taxon>
        <taxon>Nocardioides</taxon>
    </lineage>
</organism>
<dbReference type="RefSeq" id="WP_135840180.1">
    <property type="nucleotide sequence ID" value="NZ_SRRO01000001.1"/>
</dbReference>
<keyword evidence="1" id="KW-0808">Transferase</keyword>
<evidence type="ECO:0000313" key="7">
    <source>
        <dbReference type="Proteomes" id="UP000297496"/>
    </source>
</evidence>
<keyword evidence="7" id="KW-1185">Reference proteome</keyword>
<sequence>MGIVHRATLTPSKQEIVERWLPSRSWAVGRTIAEKVAEYRYDDPEGEVGVETILWRLDDGSVVQTPLTYRAEPLAGAEEHLITTTDHSVLGERWVYDGCGDPVWAATLTAAIVAGERQSQMFLVGDDGERIDVPARMQVRGSGREDAAPVVTAIDAVTDEVSADGAATVVTAGPVEIAVARIVGTPLGDGPRLTGTIGGSEETLDLAVLRSL</sequence>
<dbReference type="OrthoDB" id="3787729at2"/>
<feature type="domain" description="Maltokinase N-terminal cap" evidence="5">
    <location>
        <begin position="20"/>
        <end position="101"/>
    </location>
</feature>
<dbReference type="Proteomes" id="UP000297496">
    <property type="component" value="Unassembled WGS sequence"/>
</dbReference>
<keyword evidence="4" id="KW-0067">ATP-binding</keyword>
<dbReference type="AlphaFoldDB" id="A0A4Z1CID9"/>
<reference evidence="6 7" key="1">
    <citation type="submission" date="2019-04" db="EMBL/GenBank/DDBJ databases">
        <title>Three New Species of Nocardioides, Nocardioides euryhalodurans sp. nov., Nocardioides seonyuensis sp. nov. and Nocardioides eburneoflavus sp. nov. Isolated from Soil.</title>
        <authorList>
            <person name="Roh S.G."/>
            <person name="Lee C."/>
            <person name="Kim M.-K."/>
            <person name="Kim S.B."/>
        </authorList>
    </citation>
    <scope>NUCLEOTIDE SEQUENCE [LARGE SCALE GENOMIC DNA]</scope>
    <source>
        <strain evidence="6 7">MMS17-SY213</strain>
    </source>
</reference>
<accession>A0A4Z1CID9</accession>
<evidence type="ECO:0000256" key="1">
    <source>
        <dbReference type="ARBA" id="ARBA00022679"/>
    </source>
</evidence>
<dbReference type="NCBIfam" id="NF047744">
    <property type="entry name" value="CG0192_rel"/>
    <property type="match status" value="1"/>
</dbReference>
<evidence type="ECO:0000256" key="2">
    <source>
        <dbReference type="ARBA" id="ARBA00022741"/>
    </source>
</evidence>
<comment type="caution">
    <text evidence="6">The sequence shown here is derived from an EMBL/GenBank/DDBJ whole genome shotgun (WGS) entry which is preliminary data.</text>
</comment>
<keyword evidence="2" id="KW-0547">Nucleotide-binding</keyword>
<keyword evidence="3" id="KW-0418">Kinase</keyword>
<dbReference type="Pfam" id="PF18085">
    <property type="entry name" value="Mak_N_cap"/>
    <property type="match status" value="1"/>
</dbReference>
<evidence type="ECO:0000313" key="6">
    <source>
        <dbReference type="EMBL" id="TGN65687.1"/>
    </source>
</evidence>
<dbReference type="InterPro" id="IPR040999">
    <property type="entry name" value="Mak_N_cap"/>
</dbReference>
<dbReference type="GO" id="GO:0005524">
    <property type="term" value="F:ATP binding"/>
    <property type="evidence" value="ECO:0007669"/>
    <property type="project" value="UniProtKB-KW"/>
</dbReference>
<dbReference type="GO" id="GO:0016301">
    <property type="term" value="F:kinase activity"/>
    <property type="evidence" value="ECO:0007669"/>
    <property type="project" value="UniProtKB-KW"/>
</dbReference>
<proteinExistence type="predicted"/>
<evidence type="ECO:0000259" key="5">
    <source>
        <dbReference type="Pfam" id="PF18085"/>
    </source>
</evidence>
<evidence type="ECO:0000256" key="3">
    <source>
        <dbReference type="ARBA" id="ARBA00022777"/>
    </source>
</evidence>
<gene>
    <name evidence="6" type="ORF">EXE59_18285</name>
</gene>
<protein>
    <recommendedName>
        <fullName evidence="5">Maltokinase N-terminal cap domain-containing protein</fullName>
    </recommendedName>
</protein>